<keyword evidence="4" id="KW-1185">Reference proteome</keyword>
<organism evidence="3 4">
    <name type="scientific">Jaapia argillacea MUCL 33604</name>
    <dbReference type="NCBI Taxonomy" id="933084"/>
    <lineage>
        <taxon>Eukaryota</taxon>
        <taxon>Fungi</taxon>
        <taxon>Dikarya</taxon>
        <taxon>Basidiomycota</taxon>
        <taxon>Agaricomycotina</taxon>
        <taxon>Agaricomycetes</taxon>
        <taxon>Agaricomycetidae</taxon>
        <taxon>Jaapiales</taxon>
        <taxon>Jaapiaceae</taxon>
        <taxon>Jaapia</taxon>
    </lineage>
</organism>
<feature type="coiled-coil region" evidence="1">
    <location>
        <begin position="118"/>
        <end position="166"/>
    </location>
</feature>
<accession>A0A067Q3N7</accession>
<feature type="region of interest" description="Disordered" evidence="2">
    <location>
        <begin position="1"/>
        <end position="95"/>
    </location>
</feature>
<feature type="compositionally biased region" description="Polar residues" evidence="2">
    <location>
        <begin position="34"/>
        <end position="50"/>
    </location>
</feature>
<keyword evidence="1" id="KW-0175">Coiled coil</keyword>
<name>A0A067Q3N7_9AGAM</name>
<proteinExistence type="predicted"/>
<evidence type="ECO:0000313" key="3">
    <source>
        <dbReference type="EMBL" id="KDQ60765.1"/>
    </source>
</evidence>
<evidence type="ECO:0000256" key="1">
    <source>
        <dbReference type="SAM" id="Coils"/>
    </source>
</evidence>
<dbReference type="HOGENOM" id="CLU_1594779_0_0_1"/>
<dbReference type="OrthoDB" id="3254913at2759"/>
<gene>
    <name evidence="3" type="ORF">JAAARDRAFT_55503</name>
</gene>
<dbReference type="AlphaFoldDB" id="A0A067Q3N7"/>
<evidence type="ECO:0000256" key="2">
    <source>
        <dbReference type="SAM" id="MobiDB-lite"/>
    </source>
</evidence>
<evidence type="ECO:0000313" key="4">
    <source>
        <dbReference type="Proteomes" id="UP000027265"/>
    </source>
</evidence>
<protein>
    <submittedName>
        <fullName evidence="3">Uncharacterized protein</fullName>
    </submittedName>
</protein>
<feature type="compositionally biased region" description="Basic and acidic residues" evidence="2">
    <location>
        <begin position="1"/>
        <end position="20"/>
    </location>
</feature>
<sequence>MNGRDEYKPNDQRSVRDQPKLDLPIEDTHHLQERSSLNGKNGMNHSSETFPNGADDGDEDDGTFPSSAGGSSLGVPQGNRARTWSRPNLPEIPKEDFQISFEDILGTTLEEEPEVARVQKRASNVMKLSQENEKLNAELKAMADRLEAAERKREELERRMKQMGGGS</sequence>
<dbReference type="Proteomes" id="UP000027265">
    <property type="component" value="Unassembled WGS sequence"/>
</dbReference>
<reference evidence="4" key="1">
    <citation type="journal article" date="2014" name="Proc. Natl. Acad. Sci. U.S.A.">
        <title>Extensive sampling of basidiomycete genomes demonstrates inadequacy of the white-rot/brown-rot paradigm for wood decay fungi.</title>
        <authorList>
            <person name="Riley R."/>
            <person name="Salamov A.A."/>
            <person name="Brown D.W."/>
            <person name="Nagy L.G."/>
            <person name="Floudas D."/>
            <person name="Held B.W."/>
            <person name="Levasseur A."/>
            <person name="Lombard V."/>
            <person name="Morin E."/>
            <person name="Otillar R."/>
            <person name="Lindquist E.A."/>
            <person name="Sun H."/>
            <person name="LaButti K.M."/>
            <person name="Schmutz J."/>
            <person name="Jabbour D."/>
            <person name="Luo H."/>
            <person name="Baker S.E."/>
            <person name="Pisabarro A.G."/>
            <person name="Walton J.D."/>
            <person name="Blanchette R.A."/>
            <person name="Henrissat B."/>
            <person name="Martin F."/>
            <person name="Cullen D."/>
            <person name="Hibbett D.S."/>
            <person name="Grigoriev I.V."/>
        </authorList>
    </citation>
    <scope>NUCLEOTIDE SEQUENCE [LARGE SCALE GENOMIC DNA]</scope>
    <source>
        <strain evidence="4">MUCL 33604</strain>
    </source>
</reference>
<dbReference type="EMBL" id="KL197713">
    <property type="protein sequence ID" value="KDQ60765.1"/>
    <property type="molecule type" value="Genomic_DNA"/>
</dbReference>
<dbReference type="InParanoid" id="A0A067Q3N7"/>